<keyword evidence="19" id="KW-1185">Reference proteome</keyword>
<dbReference type="InterPro" id="IPR002397">
    <property type="entry name" value="Cyt_P450_B"/>
</dbReference>
<evidence type="ECO:0000256" key="14">
    <source>
        <dbReference type="ARBA" id="ARBA00070775"/>
    </source>
</evidence>
<evidence type="ECO:0000313" key="18">
    <source>
        <dbReference type="EMBL" id="PXX07257.1"/>
    </source>
</evidence>
<keyword evidence="3" id="KW-0153">Cholesterol metabolism</keyword>
<evidence type="ECO:0000313" key="19">
    <source>
        <dbReference type="Proteomes" id="UP000247781"/>
    </source>
</evidence>
<dbReference type="Gene3D" id="1.10.630.10">
    <property type="entry name" value="Cytochrome P450"/>
    <property type="match status" value="1"/>
</dbReference>
<comment type="similarity">
    <text evidence="2">Belongs to the cytochrome P450 family.</text>
</comment>
<dbReference type="InterPro" id="IPR036396">
    <property type="entry name" value="Cyt_P450_sf"/>
</dbReference>
<evidence type="ECO:0000256" key="10">
    <source>
        <dbReference type="ARBA" id="ARBA00023098"/>
    </source>
</evidence>
<keyword evidence="4" id="KW-0349">Heme</keyword>
<dbReference type="GO" id="GO:0006707">
    <property type="term" value="P:cholesterol catabolic process"/>
    <property type="evidence" value="ECO:0007669"/>
    <property type="project" value="TreeGrafter"/>
</dbReference>
<evidence type="ECO:0000256" key="17">
    <source>
        <dbReference type="ARBA" id="ARBA00083909"/>
    </source>
</evidence>
<keyword evidence="9" id="KW-0503">Monooxygenase</keyword>
<keyword evidence="12" id="KW-0753">Steroid metabolism</keyword>
<evidence type="ECO:0000256" key="5">
    <source>
        <dbReference type="ARBA" id="ARBA00022723"/>
    </source>
</evidence>
<name>A0A318HEQ0_9MYCO</name>
<dbReference type="GO" id="GO:0008395">
    <property type="term" value="F:steroid hydroxylase activity"/>
    <property type="evidence" value="ECO:0007669"/>
    <property type="project" value="TreeGrafter"/>
</dbReference>
<proteinExistence type="inferred from homology"/>
<evidence type="ECO:0000256" key="11">
    <source>
        <dbReference type="ARBA" id="ARBA00023166"/>
    </source>
</evidence>
<evidence type="ECO:0000256" key="9">
    <source>
        <dbReference type="ARBA" id="ARBA00023033"/>
    </source>
</evidence>
<dbReference type="CDD" id="cd11033">
    <property type="entry name" value="CYP142-like"/>
    <property type="match status" value="1"/>
</dbReference>
<reference evidence="18 19" key="2">
    <citation type="submission" date="2018-06" db="EMBL/GenBank/DDBJ databases">
        <title>Sequencing of bacterial isolates from soil warming experiment in Harvard Forest, Massachusetts, USA.</title>
        <authorList>
            <person name="Deangelis K.PhD."/>
        </authorList>
    </citation>
    <scope>NUCLEOTIDE SEQUENCE [LARGE SCALE GENOMIC DNA]</scope>
    <source>
        <strain evidence="18 19">GAS496</strain>
    </source>
</reference>
<dbReference type="SUPFAM" id="SSF48264">
    <property type="entry name" value="Cytochrome P450"/>
    <property type="match status" value="1"/>
</dbReference>
<dbReference type="GO" id="GO:0020037">
    <property type="term" value="F:heme binding"/>
    <property type="evidence" value="ECO:0007669"/>
    <property type="project" value="InterPro"/>
</dbReference>
<keyword evidence="5" id="KW-0479">Metal-binding</keyword>
<evidence type="ECO:0000256" key="16">
    <source>
        <dbReference type="ARBA" id="ARBA00082981"/>
    </source>
</evidence>
<comment type="caution">
    <text evidence="18">The sequence shown here is derived from an EMBL/GenBank/DDBJ whole genome shotgun (WGS) entry which is preliminary data.</text>
</comment>
<evidence type="ECO:0000256" key="8">
    <source>
        <dbReference type="ARBA" id="ARBA00023004"/>
    </source>
</evidence>
<organism evidence="18 19">
    <name type="scientific">Mycolicibacterium moriokaense</name>
    <dbReference type="NCBI Taxonomy" id="39691"/>
    <lineage>
        <taxon>Bacteria</taxon>
        <taxon>Bacillati</taxon>
        <taxon>Actinomycetota</taxon>
        <taxon>Actinomycetes</taxon>
        <taxon>Mycobacteriales</taxon>
        <taxon>Mycobacteriaceae</taxon>
        <taxon>Mycolicibacterium</taxon>
    </lineage>
</organism>
<protein>
    <recommendedName>
        <fullName evidence="14">Steroid C26-monooxygenase</fullName>
    </recommendedName>
    <alternativeName>
        <fullName evidence="15">Cholest-4-en-3-one C26-monooxygenase</fullName>
    </alternativeName>
    <alternativeName>
        <fullName evidence="17">Cholesterol C26-monooxygenase</fullName>
    </alternativeName>
    <alternativeName>
        <fullName evidence="16">Steroid C27-monooxygenase</fullName>
    </alternativeName>
</protein>
<dbReference type="InterPro" id="IPR001128">
    <property type="entry name" value="Cyt_P450"/>
</dbReference>
<evidence type="ECO:0000256" key="4">
    <source>
        <dbReference type="ARBA" id="ARBA00022617"/>
    </source>
</evidence>
<evidence type="ECO:0000256" key="7">
    <source>
        <dbReference type="ARBA" id="ARBA00023002"/>
    </source>
</evidence>
<sequence length="404" mass="45387">MAATEVLDLDLLDPSLYRNGMPHELYAELREVGPVLWHPRTHVPSYGRDIEFWAVLGHREIEQANRDWETFSVHDGTTIVPFPPERRGVMFVTKDPPEYNQIRRLISAGFTPRMVGRLEEQIQARTEQILDDAAARGELDFVPDIAYQLPMHVIADIVGISELDRPEVFRLTDLIMRATDPFQEIAADDQRKAEAALFTYAHELSAEKRRNPTDDVWSILATGELDEFELDLFFMALTFGGSETTRNALAQGLMALLDHRDQMAELRENPTLLPTAAEEVLRWSSPVICFGRTVTRDIELGAQQLRPGDRVGLFYPSANRDKEVFADPFRFDIHRSPNPHVAFGGGGPHFCLGASFARTELRVMIGALLRRFDVIEITGEPTWMSAGPAAAVGVAVQSLPVRLS</sequence>
<gene>
    <name evidence="18" type="ORF">C8E89_11141</name>
</gene>
<dbReference type="PRINTS" id="PR00359">
    <property type="entry name" value="BP450"/>
</dbReference>
<dbReference type="Pfam" id="PF00067">
    <property type="entry name" value="p450"/>
    <property type="match status" value="1"/>
</dbReference>
<keyword evidence="10" id="KW-0443">Lipid metabolism</keyword>
<dbReference type="GO" id="GO:0005506">
    <property type="term" value="F:iron ion binding"/>
    <property type="evidence" value="ECO:0007669"/>
    <property type="project" value="InterPro"/>
</dbReference>
<evidence type="ECO:0000256" key="2">
    <source>
        <dbReference type="ARBA" id="ARBA00010617"/>
    </source>
</evidence>
<dbReference type="RefSeq" id="WP_110317336.1">
    <property type="nucleotide sequence ID" value="NZ_QJJU01000011.1"/>
</dbReference>
<evidence type="ECO:0000256" key="3">
    <source>
        <dbReference type="ARBA" id="ARBA00022548"/>
    </source>
</evidence>
<accession>A0A318HEQ0</accession>
<evidence type="ECO:0000256" key="15">
    <source>
        <dbReference type="ARBA" id="ARBA00079588"/>
    </source>
</evidence>
<dbReference type="GO" id="GO:0036199">
    <property type="term" value="F:cholest-4-en-3-one 26-monooxygenase activity"/>
    <property type="evidence" value="ECO:0007669"/>
    <property type="project" value="TreeGrafter"/>
</dbReference>
<evidence type="ECO:0000256" key="12">
    <source>
        <dbReference type="ARBA" id="ARBA00023221"/>
    </source>
</evidence>
<dbReference type="FunFam" id="1.10.630.10:FF:000018">
    <property type="entry name" value="Cytochrome P450 monooxygenase"/>
    <property type="match status" value="1"/>
</dbReference>
<dbReference type="EMBL" id="QJJU01000011">
    <property type="protein sequence ID" value="PXX07257.1"/>
    <property type="molecule type" value="Genomic_DNA"/>
</dbReference>
<evidence type="ECO:0000256" key="1">
    <source>
        <dbReference type="ARBA" id="ARBA00001971"/>
    </source>
</evidence>
<dbReference type="PANTHER" id="PTHR46696:SF4">
    <property type="entry name" value="BIOTIN BIOSYNTHESIS CYTOCHROME P450"/>
    <property type="match status" value="1"/>
</dbReference>
<keyword evidence="8" id="KW-0408">Iron</keyword>
<keyword evidence="7" id="KW-0560">Oxidoreductase</keyword>
<dbReference type="AlphaFoldDB" id="A0A318HEQ0"/>
<dbReference type="PANTHER" id="PTHR46696">
    <property type="entry name" value="P450, PUTATIVE (EUROFUNG)-RELATED"/>
    <property type="match status" value="1"/>
</dbReference>
<comment type="cofactor">
    <cofactor evidence="1">
        <name>heme</name>
        <dbReference type="ChEBI" id="CHEBI:30413"/>
    </cofactor>
</comment>
<dbReference type="Proteomes" id="UP000247781">
    <property type="component" value="Unassembled WGS sequence"/>
</dbReference>
<evidence type="ECO:0000256" key="6">
    <source>
        <dbReference type="ARBA" id="ARBA00022963"/>
    </source>
</evidence>
<comment type="pathway">
    <text evidence="13">Steroid metabolism; cholesterol degradation.</text>
</comment>
<keyword evidence="6" id="KW-0442">Lipid degradation</keyword>
<keyword evidence="11" id="KW-1207">Sterol metabolism</keyword>
<reference evidence="19" key="1">
    <citation type="submission" date="2018-05" db="EMBL/GenBank/DDBJ databases">
        <authorList>
            <person name="Deangelis K."/>
            <person name="Huntemann M."/>
            <person name="Clum A."/>
            <person name="Pillay M."/>
            <person name="Palaniappan K."/>
            <person name="Varghese N."/>
            <person name="Mikhailova N."/>
            <person name="Stamatis D."/>
            <person name="Reddy T."/>
            <person name="Daum C."/>
            <person name="Shapiro N."/>
            <person name="Ivanova N."/>
            <person name="Kyrpides N."/>
            <person name="Woyke T."/>
        </authorList>
    </citation>
    <scope>NUCLEOTIDE SEQUENCE [LARGE SCALE GENOMIC DNA]</scope>
    <source>
        <strain evidence="19">GAS496</strain>
    </source>
</reference>
<evidence type="ECO:0000256" key="13">
    <source>
        <dbReference type="ARBA" id="ARBA00049645"/>
    </source>
</evidence>
<dbReference type="OrthoDB" id="5241086at2"/>